<evidence type="ECO:0000313" key="3">
    <source>
        <dbReference type="Proteomes" id="UP000501443"/>
    </source>
</evidence>
<feature type="signal peptide" evidence="1">
    <location>
        <begin position="1"/>
        <end position="20"/>
    </location>
</feature>
<organism evidence="2 3">
    <name type="scientific">Vibrio europaeus</name>
    <dbReference type="NCBI Taxonomy" id="300876"/>
    <lineage>
        <taxon>Bacteria</taxon>
        <taxon>Pseudomonadati</taxon>
        <taxon>Pseudomonadota</taxon>
        <taxon>Gammaproteobacteria</taxon>
        <taxon>Vibrionales</taxon>
        <taxon>Vibrionaceae</taxon>
        <taxon>Vibrio</taxon>
        <taxon>Vibrio oreintalis group</taxon>
    </lineage>
</organism>
<evidence type="ECO:0000313" key="2">
    <source>
        <dbReference type="EMBL" id="QJY39260.1"/>
    </source>
</evidence>
<dbReference type="EMBL" id="CP053543">
    <property type="protein sequence ID" value="QJY39260.1"/>
    <property type="molecule type" value="Genomic_DNA"/>
</dbReference>
<dbReference type="AlphaFoldDB" id="A0AAE7B0G5"/>
<proteinExistence type="predicted"/>
<reference evidence="2 3" key="1">
    <citation type="submission" date="2020-05" db="EMBL/GenBank/DDBJ databases">
        <title>First description outside Europe of the emergent pathogen for shellfish aquaculture Vibrio europaeus.</title>
        <authorList>
            <person name="Dubert J."/>
            <person name="Rojas R."/>
        </authorList>
    </citation>
    <scope>NUCLEOTIDE SEQUENCE [LARGE SCALE GENOMIC DNA]</scope>
    <source>
        <strain evidence="2 3">NPI-1</strain>
    </source>
</reference>
<accession>A0AAE7B0G5</accession>
<protein>
    <submittedName>
        <fullName evidence="2">Uncharacterized protein</fullName>
    </submittedName>
</protein>
<dbReference type="RefSeq" id="WP_171803189.1">
    <property type="nucleotide sequence ID" value="NZ_CP053543.1"/>
</dbReference>
<sequence>MKRRTILAANMLLLAANANAIDFSCGGTCDQTILCEVLSDVKAEEMSVSVKGGSENEIASGKLNDYFEFEFPKPQTGYQVQLLKNGQIVETIVSADIDVPCKCKCPPKDD</sequence>
<keyword evidence="1" id="KW-0732">Signal</keyword>
<feature type="chain" id="PRO_5042189680" evidence="1">
    <location>
        <begin position="21"/>
        <end position="110"/>
    </location>
</feature>
<gene>
    <name evidence="2" type="ORF">HOO69_22255</name>
</gene>
<evidence type="ECO:0000256" key="1">
    <source>
        <dbReference type="SAM" id="SignalP"/>
    </source>
</evidence>
<name>A0AAE7B0G5_9VIBR</name>
<dbReference type="Proteomes" id="UP000501443">
    <property type="component" value="Chromosome 2"/>
</dbReference>